<dbReference type="Gene3D" id="3.90.75.20">
    <property type="match status" value="1"/>
</dbReference>
<name>A0A328BQD4_9CAUL</name>
<protein>
    <recommendedName>
        <fullName evidence="2">HNH nuclease domain-containing protein</fullName>
    </recommendedName>
</protein>
<dbReference type="InterPro" id="IPR003615">
    <property type="entry name" value="HNH_nuc"/>
</dbReference>
<gene>
    <name evidence="3" type="ORF">DJ019_02000</name>
</gene>
<dbReference type="InterPro" id="IPR044925">
    <property type="entry name" value="His-Me_finger_sf"/>
</dbReference>
<dbReference type="AlphaFoldDB" id="A0A328BQD4"/>
<evidence type="ECO:0000256" key="1">
    <source>
        <dbReference type="SAM" id="MobiDB-lite"/>
    </source>
</evidence>
<proteinExistence type="predicted"/>
<dbReference type="Pfam" id="PF13392">
    <property type="entry name" value="HNH_3"/>
    <property type="match status" value="1"/>
</dbReference>
<evidence type="ECO:0000313" key="3">
    <source>
        <dbReference type="EMBL" id="RAK68809.1"/>
    </source>
</evidence>
<reference evidence="3 4" key="1">
    <citation type="submission" date="2018-05" db="EMBL/GenBank/DDBJ databases">
        <authorList>
            <person name="Lanie J.A."/>
            <person name="Ng W.-L."/>
            <person name="Kazmierczak K.M."/>
            <person name="Andrzejewski T.M."/>
            <person name="Davidsen T.M."/>
            <person name="Wayne K.J."/>
            <person name="Tettelin H."/>
            <person name="Glass J.I."/>
            <person name="Rusch D."/>
            <person name="Podicherti R."/>
            <person name="Tsui H.-C.T."/>
            <person name="Winkler M.E."/>
        </authorList>
    </citation>
    <scope>NUCLEOTIDE SEQUENCE [LARGE SCALE GENOMIC DNA]</scope>
    <source>
        <strain evidence="3 4">BUT-10</strain>
    </source>
</reference>
<dbReference type="EMBL" id="QFYS01000001">
    <property type="protein sequence ID" value="RAK68809.1"/>
    <property type="molecule type" value="Genomic_DNA"/>
</dbReference>
<dbReference type="CDD" id="cd00093">
    <property type="entry name" value="HTH_XRE"/>
    <property type="match status" value="1"/>
</dbReference>
<feature type="domain" description="HNH nuclease" evidence="2">
    <location>
        <begin position="46"/>
        <end position="92"/>
    </location>
</feature>
<comment type="caution">
    <text evidence="3">The sequence shown here is derived from an EMBL/GenBank/DDBJ whole genome shotgun (WGS) entry which is preliminary data.</text>
</comment>
<dbReference type="Proteomes" id="UP000249524">
    <property type="component" value="Unassembled WGS sequence"/>
</dbReference>
<sequence>MDTRNAPLRWLREHLDWQSDDCLIWPFGRTGMGYGAVYPKGDRQQMAHRWVCEQVHGPQPADRPWVAHSCGNGHKGCVNPRHLRWATPKENGEDRCAHGNAPRGEAHRGARLTESEVRQIRRLAGTLSLRQVAKQFGVTSGAVSAIRSGRTWSWLRDGPE</sequence>
<dbReference type="InterPro" id="IPR001387">
    <property type="entry name" value="Cro/C1-type_HTH"/>
</dbReference>
<evidence type="ECO:0000259" key="2">
    <source>
        <dbReference type="Pfam" id="PF13392"/>
    </source>
</evidence>
<organism evidence="3 4">
    <name type="scientific">Phenylobacterium kunshanense</name>
    <dbReference type="NCBI Taxonomy" id="1445034"/>
    <lineage>
        <taxon>Bacteria</taxon>
        <taxon>Pseudomonadati</taxon>
        <taxon>Pseudomonadota</taxon>
        <taxon>Alphaproteobacteria</taxon>
        <taxon>Caulobacterales</taxon>
        <taxon>Caulobacteraceae</taxon>
        <taxon>Phenylobacterium</taxon>
    </lineage>
</organism>
<evidence type="ECO:0000313" key="4">
    <source>
        <dbReference type="Proteomes" id="UP000249524"/>
    </source>
</evidence>
<keyword evidence="4" id="KW-1185">Reference proteome</keyword>
<feature type="region of interest" description="Disordered" evidence="1">
    <location>
        <begin position="90"/>
        <end position="109"/>
    </location>
</feature>
<accession>A0A328BQD4</accession>
<dbReference type="SUPFAM" id="SSF54060">
    <property type="entry name" value="His-Me finger endonucleases"/>
    <property type="match status" value="1"/>
</dbReference>